<evidence type="ECO:0000256" key="3">
    <source>
        <dbReference type="ARBA" id="ARBA00022475"/>
    </source>
</evidence>
<feature type="transmembrane region" description="Helical" evidence="9">
    <location>
        <begin position="81"/>
        <end position="105"/>
    </location>
</feature>
<name>A0ABT9EAD3_9PROT</name>
<evidence type="ECO:0000256" key="1">
    <source>
        <dbReference type="ARBA" id="ARBA00004651"/>
    </source>
</evidence>
<proteinExistence type="inferred from homology"/>
<comment type="subcellular location">
    <subcellularLocation>
        <location evidence="1 9">Cell membrane</location>
        <topology evidence="1 9">Multi-pass membrane protein</topology>
    </subcellularLocation>
</comment>
<feature type="transmembrane region" description="Helical" evidence="9">
    <location>
        <begin position="125"/>
        <end position="150"/>
    </location>
</feature>
<keyword evidence="2 9" id="KW-0813">Transport</keyword>
<feature type="transmembrane region" description="Helical" evidence="9">
    <location>
        <begin position="198"/>
        <end position="222"/>
    </location>
</feature>
<comment type="similarity">
    <text evidence="9">Belongs to the binding-protein-dependent transport system permease family.</text>
</comment>
<organism evidence="11 12">
    <name type="scientific">Paracraurococcus lichenis</name>
    <dbReference type="NCBI Taxonomy" id="3064888"/>
    <lineage>
        <taxon>Bacteria</taxon>
        <taxon>Pseudomonadati</taxon>
        <taxon>Pseudomonadota</taxon>
        <taxon>Alphaproteobacteria</taxon>
        <taxon>Acetobacterales</taxon>
        <taxon>Roseomonadaceae</taxon>
        <taxon>Paracraurococcus</taxon>
    </lineage>
</organism>
<dbReference type="Gene3D" id="1.10.3720.10">
    <property type="entry name" value="MetI-like"/>
    <property type="match status" value="1"/>
</dbReference>
<dbReference type="EMBL" id="JAUTWS010000061">
    <property type="protein sequence ID" value="MDO9712875.1"/>
    <property type="molecule type" value="Genomic_DNA"/>
</dbReference>
<keyword evidence="12" id="KW-1185">Reference proteome</keyword>
<reference evidence="11 12" key="1">
    <citation type="submission" date="2023-08" db="EMBL/GenBank/DDBJ databases">
        <title>The draft genome sequence of Paracraurococcus sp. LOR1-02.</title>
        <authorList>
            <person name="Kingkaew E."/>
            <person name="Tanasupawat S."/>
        </authorList>
    </citation>
    <scope>NUCLEOTIDE SEQUENCE [LARGE SCALE GENOMIC DNA]</scope>
    <source>
        <strain evidence="11 12">LOR1-02</strain>
    </source>
</reference>
<comment type="caution">
    <text evidence="11">The sequence shown here is derived from an EMBL/GenBank/DDBJ whole genome shotgun (WGS) entry which is preliminary data.</text>
</comment>
<evidence type="ECO:0000313" key="12">
    <source>
        <dbReference type="Proteomes" id="UP001243009"/>
    </source>
</evidence>
<keyword evidence="4 9" id="KW-0812">Transmembrane</keyword>
<keyword evidence="5" id="KW-0571">Peptide transport</keyword>
<evidence type="ECO:0000256" key="5">
    <source>
        <dbReference type="ARBA" id="ARBA00022856"/>
    </source>
</evidence>
<sequence length="279" mass="28746">MAHRSAFRQLLRDPMAVAGLVGLGLIAGLAALAPLLFPGDPLDMVAQPFLWPGADPEHPLGTDLLGRDIAAGIAHGARVSVLIGFASTAIGILAGTLVGALAGYLGGRADDLLARATEVVQTFPAFLLVVVLVAIAGPNVLTITLAIGGVSWPTIARMVRAEFRSLRQRDFIVAAEGLGYGHARIILAEMLPNALPPVVVTASVMVATAILNEAALAFLGLGDPNLVSWGSMIGAGRDQLRTAWYLVGIPGVALVIAVLALNLLGEALTDALDPRARTA</sequence>
<dbReference type="RefSeq" id="WP_305107736.1">
    <property type="nucleotide sequence ID" value="NZ_JAUTWS010000061.1"/>
</dbReference>
<gene>
    <name evidence="11" type="ORF">Q7A36_31380</name>
</gene>
<keyword evidence="3" id="KW-1003">Cell membrane</keyword>
<evidence type="ECO:0000256" key="7">
    <source>
        <dbReference type="ARBA" id="ARBA00022989"/>
    </source>
</evidence>
<keyword evidence="6" id="KW-0653">Protein transport</keyword>
<dbReference type="InterPro" id="IPR050366">
    <property type="entry name" value="BP-dependent_transpt_permease"/>
</dbReference>
<dbReference type="InterPro" id="IPR000515">
    <property type="entry name" value="MetI-like"/>
</dbReference>
<dbReference type="InterPro" id="IPR025966">
    <property type="entry name" value="OppC_N"/>
</dbReference>
<evidence type="ECO:0000259" key="10">
    <source>
        <dbReference type="PROSITE" id="PS50928"/>
    </source>
</evidence>
<evidence type="ECO:0000256" key="6">
    <source>
        <dbReference type="ARBA" id="ARBA00022927"/>
    </source>
</evidence>
<feature type="transmembrane region" description="Helical" evidence="9">
    <location>
        <begin position="243"/>
        <end position="264"/>
    </location>
</feature>
<keyword evidence="8 9" id="KW-0472">Membrane</keyword>
<accession>A0ABT9EAD3</accession>
<feature type="transmembrane region" description="Helical" evidence="9">
    <location>
        <begin position="15"/>
        <end position="37"/>
    </location>
</feature>
<keyword evidence="7 9" id="KW-1133">Transmembrane helix</keyword>
<dbReference type="Proteomes" id="UP001243009">
    <property type="component" value="Unassembled WGS sequence"/>
</dbReference>
<dbReference type="PANTHER" id="PTHR43386">
    <property type="entry name" value="OLIGOPEPTIDE TRANSPORT SYSTEM PERMEASE PROTEIN APPC"/>
    <property type="match status" value="1"/>
</dbReference>
<evidence type="ECO:0000256" key="8">
    <source>
        <dbReference type="ARBA" id="ARBA00023136"/>
    </source>
</evidence>
<evidence type="ECO:0000313" key="11">
    <source>
        <dbReference type="EMBL" id="MDO9712875.1"/>
    </source>
</evidence>
<feature type="domain" description="ABC transmembrane type-1" evidence="10">
    <location>
        <begin position="77"/>
        <end position="265"/>
    </location>
</feature>
<evidence type="ECO:0000256" key="2">
    <source>
        <dbReference type="ARBA" id="ARBA00022448"/>
    </source>
</evidence>
<evidence type="ECO:0000256" key="4">
    <source>
        <dbReference type="ARBA" id="ARBA00022692"/>
    </source>
</evidence>
<dbReference type="PROSITE" id="PS50928">
    <property type="entry name" value="ABC_TM1"/>
    <property type="match status" value="1"/>
</dbReference>
<dbReference type="PANTHER" id="PTHR43386:SF1">
    <property type="entry name" value="D,D-DIPEPTIDE TRANSPORT SYSTEM PERMEASE PROTEIN DDPC-RELATED"/>
    <property type="match status" value="1"/>
</dbReference>
<dbReference type="InterPro" id="IPR035906">
    <property type="entry name" value="MetI-like_sf"/>
</dbReference>
<protein>
    <submittedName>
        <fullName evidence="11">ABC transporter permease</fullName>
    </submittedName>
</protein>
<dbReference type="Pfam" id="PF12911">
    <property type="entry name" value="OppC_N"/>
    <property type="match status" value="1"/>
</dbReference>
<dbReference type="CDD" id="cd06261">
    <property type="entry name" value="TM_PBP2"/>
    <property type="match status" value="1"/>
</dbReference>
<dbReference type="SUPFAM" id="SSF161098">
    <property type="entry name" value="MetI-like"/>
    <property type="match status" value="1"/>
</dbReference>
<dbReference type="Pfam" id="PF00528">
    <property type="entry name" value="BPD_transp_1"/>
    <property type="match status" value="1"/>
</dbReference>
<evidence type="ECO:0000256" key="9">
    <source>
        <dbReference type="RuleBase" id="RU363032"/>
    </source>
</evidence>